<gene>
    <name evidence="2" type="ORF">BDU57DRAFT_514614</name>
</gene>
<accession>A0A6A5QTZ3</accession>
<evidence type="ECO:0000256" key="1">
    <source>
        <dbReference type="SAM" id="MobiDB-lite"/>
    </source>
</evidence>
<dbReference type="Proteomes" id="UP000800096">
    <property type="component" value="Unassembled WGS sequence"/>
</dbReference>
<organism evidence="2 3">
    <name type="scientific">Ampelomyces quisqualis</name>
    <name type="common">Powdery mildew agent</name>
    <dbReference type="NCBI Taxonomy" id="50730"/>
    <lineage>
        <taxon>Eukaryota</taxon>
        <taxon>Fungi</taxon>
        <taxon>Dikarya</taxon>
        <taxon>Ascomycota</taxon>
        <taxon>Pezizomycotina</taxon>
        <taxon>Dothideomycetes</taxon>
        <taxon>Pleosporomycetidae</taxon>
        <taxon>Pleosporales</taxon>
        <taxon>Pleosporineae</taxon>
        <taxon>Phaeosphaeriaceae</taxon>
        <taxon>Ampelomyces</taxon>
    </lineage>
</organism>
<dbReference type="EMBL" id="ML979134">
    <property type="protein sequence ID" value="KAF1918056.1"/>
    <property type="molecule type" value="Genomic_DNA"/>
</dbReference>
<feature type="region of interest" description="Disordered" evidence="1">
    <location>
        <begin position="18"/>
        <end position="37"/>
    </location>
</feature>
<protein>
    <submittedName>
        <fullName evidence="2">Uncharacterized protein</fullName>
    </submittedName>
</protein>
<evidence type="ECO:0000313" key="3">
    <source>
        <dbReference type="Proteomes" id="UP000800096"/>
    </source>
</evidence>
<keyword evidence="3" id="KW-1185">Reference proteome</keyword>
<evidence type="ECO:0000313" key="2">
    <source>
        <dbReference type="EMBL" id="KAF1918056.1"/>
    </source>
</evidence>
<reference evidence="2" key="1">
    <citation type="journal article" date="2020" name="Stud. Mycol.">
        <title>101 Dothideomycetes genomes: a test case for predicting lifestyles and emergence of pathogens.</title>
        <authorList>
            <person name="Haridas S."/>
            <person name="Albert R."/>
            <person name="Binder M."/>
            <person name="Bloem J."/>
            <person name="Labutti K."/>
            <person name="Salamov A."/>
            <person name="Andreopoulos B."/>
            <person name="Baker S."/>
            <person name="Barry K."/>
            <person name="Bills G."/>
            <person name="Bluhm B."/>
            <person name="Cannon C."/>
            <person name="Castanera R."/>
            <person name="Culley D."/>
            <person name="Daum C."/>
            <person name="Ezra D."/>
            <person name="Gonzalez J."/>
            <person name="Henrissat B."/>
            <person name="Kuo A."/>
            <person name="Liang C."/>
            <person name="Lipzen A."/>
            <person name="Lutzoni F."/>
            <person name="Magnuson J."/>
            <person name="Mondo S."/>
            <person name="Nolan M."/>
            <person name="Ohm R."/>
            <person name="Pangilinan J."/>
            <person name="Park H.-J."/>
            <person name="Ramirez L."/>
            <person name="Alfaro M."/>
            <person name="Sun H."/>
            <person name="Tritt A."/>
            <person name="Yoshinaga Y."/>
            <person name="Zwiers L.-H."/>
            <person name="Turgeon B."/>
            <person name="Goodwin S."/>
            <person name="Spatafora J."/>
            <person name="Crous P."/>
            <person name="Grigoriev I."/>
        </authorList>
    </citation>
    <scope>NUCLEOTIDE SEQUENCE</scope>
    <source>
        <strain evidence="2">HMLAC05119</strain>
    </source>
</reference>
<proteinExistence type="predicted"/>
<name>A0A6A5QTZ3_AMPQU</name>
<dbReference type="AlphaFoldDB" id="A0A6A5QTZ3"/>
<sequence>MNGWCRNQLGTWAPRIASQKGNESDCKAPAPAPSSTHVRLPGASELWARQLSKARGVLIRGQVKSFHLLSPSVLTASRALICLQFQSVIRRWLPLADTPDTVGAPVGFVPLSVPAQGKEILCLSA</sequence>